<feature type="active site" description="Proton donor; for dehydratase activity" evidence="8">
    <location>
        <position position="2017"/>
    </location>
</feature>
<dbReference type="PANTHER" id="PTHR43775:SF51">
    <property type="entry name" value="INACTIVE PHENOLPHTHIOCEROL SYNTHESIS POLYKETIDE SYNTHASE TYPE I PKS1-RELATED"/>
    <property type="match status" value="1"/>
</dbReference>
<dbReference type="PROSITE" id="PS50075">
    <property type="entry name" value="CARRIER"/>
    <property type="match status" value="2"/>
</dbReference>
<dbReference type="EMBL" id="CP098740">
    <property type="protein sequence ID" value="UZK58042.1"/>
    <property type="molecule type" value="Genomic_DNA"/>
</dbReference>
<dbReference type="Gene3D" id="3.40.366.10">
    <property type="entry name" value="Malonyl-Coenzyme A Acyl Carrier Protein, domain 2"/>
    <property type="match status" value="1"/>
</dbReference>
<dbReference type="InterPro" id="IPR001227">
    <property type="entry name" value="Ac_transferase_dom_sf"/>
</dbReference>
<feature type="domain" description="Carrier" evidence="11">
    <location>
        <begin position="2612"/>
        <end position="2687"/>
    </location>
</feature>
<dbReference type="SUPFAM" id="SSF51735">
    <property type="entry name" value="NAD(P)-binding Rossmann-fold domains"/>
    <property type="match status" value="4"/>
</dbReference>
<dbReference type="PROSITE" id="PS00606">
    <property type="entry name" value="KS3_1"/>
    <property type="match status" value="1"/>
</dbReference>
<dbReference type="InterPro" id="IPR009081">
    <property type="entry name" value="PP-bd_ACP"/>
</dbReference>
<feature type="region of interest" description="C-terminal hotdog fold" evidence="8">
    <location>
        <begin position="1956"/>
        <end position="2103"/>
    </location>
</feature>
<dbReference type="InterPro" id="IPR055123">
    <property type="entry name" value="SpnB-like_Rossmann"/>
</dbReference>
<dbReference type="InterPro" id="IPR050091">
    <property type="entry name" value="PKS_NRPS_Biosynth_Enz"/>
</dbReference>
<reference evidence="14" key="1">
    <citation type="journal article" date="2022" name="Front. Microbiol.">
        <title>Mirubactin C rescues the lethal effect of cell wall biosynthesis mutations in Bacillus subtilis.</title>
        <authorList>
            <person name="Kepplinger B."/>
            <person name="Wen X."/>
            <person name="Tyler A.R."/>
            <person name="Kim B.Y."/>
            <person name="Brown J."/>
            <person name="Banks P."/>
            <person name="Dashti Y."/>
            <person name="Mackenzie E.S."/>
            <person name="Wills C."/>
            <person name="Kawai Y."/>
            <person name="Waldron K.J."/>
            <person name="Allenby N.E.E."/>
            <person name="Wu L.J."/>
            <person name="Hall M.J."/>
            <person name="Errington J."/>
        </authorList>
    </citation>
    <scope>NUCLEOTIDE SEQUENCE</scope>
    <source>
        <strain evidence="14">MDA8-470</strain>
    </source>
</reference>
<feature type="domain" description="Carrier" evidence="11">
    <location>
        <begin position="824"/>
        <end position="899"/>
    </location>
</feature>
<feature type="region of interest" description="C-terminal hotdog fold" evidence="8">
    <location>
        <begin position="193"/>
        <end position="331"/>
    </location>
</feature>
<dbReference type="SUPFAM" id="SSF55048">
    <property type="entry name" value="Probable ACP-binding domain of malonyl-CoA ACP transacylase"/>
    <property type="match status" value="1"/>
</dbReference>
<dbReference type="InterPro" id="IPR020807">
    <property type="entry name" value="PKS_DH"/>
</dbReference>
<dbReference type="InterPro" id="IPR014031">
    <property type="entry name" value="Ketoacyl_synth_C"/>
</dbReference>
<feature type="coiled-coil region" evidence="9">
    <location>
        <begin position="2694"/>
        <end position="2721"/>
    </location>
</feature>
<dbReference type="SMART" id="SM00823">
    <property type="entry name" value="PKS_PP"/>
    <property type="match status" value="2"/>
</dbReference>
<evidence type="ECO:0000256" key="2">
    <source>
        <dbReference type="ARBA" id="ARBA00022450"/>
    </source>
</evidence>
<dbReference type="SMART" id="SM00822">
    <property type="entry name" value="PKS_KR"/>
    <property type="match status" value="2"/>
</dbReference>
<dbReference type="InterPro" id="IPR049900">
    <property type="entry name" value="PKS_mFAS_DH"/>
</dbReference>
<dbReference type="SUPFAM" id="SSF53901">
    <property type="entry name" value="Thiolase-like"/>
    <property type="match status" value="1"/>
</dbReference>
<evidence type="ECO:0000256" key="6">
    <source>
        <dbReference type="ARBA" id="ARBA00023268"/>
    </source>
</evidence>
<keyword evidence="15" id="KW-1185">Reference proteome</keyword>
<dbReference type="SMART" id="SM00825">
    <property type="entry name" value="PKS_KS"/>
    <property type="match status" value="1"/>
</dbReference>
<feature type="active site" description="Proton acceptor; for dehydratase activity" evidence="8">
    <location>
        <position position="85"/>
    </location>
</feature>
<dbReference type="Gene3D" id="3.40.50.720">
    <property type="entry name" value="NAD(P)-binding Rossmann-like Domain"/>
    <property type="match status" value="2"/>
</dbReference>
<dbReference type="CDD" id="cd00833">
    <property type="entry name" value="PKS"/>
    <property type="match status" value="1"/>
</dbReference>
<dbReference type="Pfam" id="PF16197">
    <property type="entry name" value="KAsynt_C_assoc"/>
    <property type="match status" value="1"/>
</dbReference>
<evidence type="ECO:0000256" key="1">
    <source>
        <dbReference type="ARBA" id="ARBA00004792"/>
    </source>
</evidence>
<dbReference type="PROSITE" id="PS52019">
    <property type="entry name" value="PKS_MFAS_DH"/>
    <property type="match status" value="2"/>
</dbReference>
<dbReference type="SMART" id="SM00827">
    <property type="entry name" value="PKS_AT"/>
    <property type="match status" value="1"/>
</dbReference>
<gene>
    <name evidence="14" type="ORF">NEH16_31730</name>
</gene>
<feature type="region of interest" description="Disordered" evidence="10">
    <location>
        <begin position="1"/>
        <end position="21"/>
    </location>
</feature>
<evidence type="ECO:0000256" key="3">
    <source>
        <dbReference type="ARBA" id="ARBA00022553"/>
    </source>
</evidence>
<keyword evidence="7" id="KW-0012">Acyltransferase</keyword>
<name>A0ABY6Q096_9ACTN</name>
<dbReference type="Pfam" id="PF14765">
    <property type="entry name" value="PS-DH"/>
    <property type="match status" value="2"/>
</dbReference>
<dbReference type="InterPro" id="IPR032821">
    <property type="entry name" value="PKS_assoc"/>
</dbReference>
<dbReference type="Pfam" id="PF00109">
    <property type="entry name" value="ketoacyl-synt"/>
    <property type="match status" value="1"/>
</dbReference>
<organism evidence="14 15">
    <name type="scientific">Streptomyces drozdowiczii</name>
    <dbReference type="NCBI Taxonomy" id="202862"/>
    <lineage>
        <taxon>Bacteria</taxon>
        <taxon>Bacillati</taxon>
        <taxon>Actinomycetota</taxon>
        <taxon>Actinomycetes</taxon>
        <taxon>Kitasatosporales</taxon>
        <taxon>Streptomycetaceae</taxon>
        <taxon>Streptomyces</taxon>
    </lineage>
</organism>
<evidence type="ECO:0000259" key="12">
    <source>
        <dbReference type="PROSITE" id="PS52004"/>
    </source>
</evidence>
<feature type="compositionally biased region" description="Basic and acidic residues" evidence="10">
    <location>
        <begin position="1"/>
        <end position="13"/>
    </location>
</feature>
<dbReference type="InterPro" id="IPR020841">
    <property type="entry name" value="PKS_Beta-ketoAc_synthase_dom"/>
</dbReference>
<feature type="domain" description="Ketosynthase family 3 (KS3)" evidence="12">
    <location>
        <begin position="919"/>
        <end position="1345"/>
    </location>
</feature>
<dbReference type="InterPro" id="IPR036736">
    <property type="entry name" value="ACP-like_sf"/>
</dbReference>
<dbReference type="Gene3D" id="3.10.129.110">
    <property type="entry name" value="Polyketide synthase dehydratase"/>
    <property type="match status" value="2"/>
</dbReference>
<dbReference type="InterPro" id="IPR016036">
    <property type="entry name" value="Malonyl_transacylase_ACP-bd"/>
</dbReference>
<evidence type="ECO:0000256" key="4">
    <source>
        <dbReference type="ARBA" id="ARBA00022679"/>
    </source>
</evidence>
<proteinExistence type="predicted"/>
<feature type="active site" description="Proton acceptor; for dehydratase activity" evidence="8">
    <location>
        <position position="1849"/>
    </location>
</feature>
<dbReference type="InterPro" id="IPR036291">
    <property type="entry name" value="NAD(P)-bd_dom_sf"/>
</dbReference>
<dbReference type="InterPro" id="IPR013968">
    <property type="entry name" value="PKS_KR"/>
</dbReference>
<evidence type="ECO:0000256" key="8">
    <source>
        <dbReference type="PROSITE-ProRule" id="PRU01363"/>
    </source>
</evidence>
<dbReference type="InterPro" id="IPR016039">
    <property type="entry name" value="Thiolase-like"/>
</dbReference>
<keyword evidence="3" id="KW-0597">Phosphoprotein</keyword>
<evidence type="ECO:0000256" key="9">
    <source>
        <dbReference type="SAM" id="Coils"/>
    </source>
</evidence>
<dbReference type="Pfam" id="PF21089">
    <property type="entry name" value="PKS_DH_N"/>
    <property type="match status" value="2"/>
</dbReference>
<evidence type="ECO:0000256" key="10">
    <source>
        <dbReference type="SAM" id="MobiDB-lite"/>
    </source>
</evidence>
<dbReference type="InterPro" id="IPR016035">
    <property type="entry name" value="Acyl_Trfase/lysoPLipase"/>
</dbReference>
<dbReference type="Pfam" id="PF08659">
    <property type="entry name" value="KR"/>
    <property type="match status" value="2"/>
</dbReference>
<feature type="region of interest" description="Disordered" evidence="10">
    <location>
        <begin position="151"/>
        <end position="178"/>
    </location>
</feature>
<sequence>MDPRRPRRLDDGPPRAPAPLDLPTYPFQRTRYWLESAPATGDVTMAGLTSAEHPLLGAVTEVAGSGSAVLSGRLSLKSHPWLADHAVSGTVLLPGTAFVELALRAGYETGYEVLEELTLQAPLLLGATGAVRLQVVVDAEEGGRRAVTVYSRPESAEESGDDGTEWTRHATGELGHGGVPGAPADGVWPPAGAVRVDTSALYEELAAAGYEYGPAFQGVQAAWRNGDEVFAEVALAEDQHSDAGTFGIHPALLDATLHTALLTPGTALPAPRLPFAWSGIHLHATGATTVRVHITPAHTDSITLHITDTTGQPVATLTSLALREVPAGGLAPAAAARAVPYVVEWAEAVLPDADASEATTVLGGSPTARALAEALGAGLHEDAAALLEAVQQGTAAPESAVLLVPGASAEDGPSLPERVRAEVGRALEAVQKWLADEGLAGTRLVVATRGALAAQEGEDVRDLAGAAVWGLLRTAQAEEPGRFALLDLDPSGNDDPDALVRALSGAPSEPQLAVRGRAVHAPRLVRATDSPAALPALDPAGTVLVTGASGTLGGLFARHLVTAYGVRHLLLASRRGADAPGAAELDAQLREMGAEATFASCDVGDRDALAALLATVPTDHPLTAVIHTAGALDDGTVTALTPERVDTVLRPKADAAWHLHELTRDTGLAAFVLFSSVTATLGNPGQGNYTAANGLLDGLAAHRHALGLPATSLAWGLWGQASGLTGHLSDTDLSRMTRGGIAALDTGEGLALFDASLATGRSATVPARLDLGALRGEAAAGRLPALLRSLVRVPARRTAAAAGSAQPGAWAERIAALPEDGRAEAVASVVRASVATVLGHGSPDSVNEQRPFKDFGFDSLASVELRNRLAAATGLTLPATLVFDYPTPRAVTGYLLERVLGASTPAAEPLRDTGTAGEDEPIAVVAMSCRYPGGVTSPEDLWRLVEQGTDAVGSFPASRGWDEEKLYDPDPDAVGRTYSTQGGFLHGAEDFDAEFFGISPREALATDPQQRLLLETAWEAFERAGIDPATVRGSRTGVFAGVMYNDYASRLKPAPTGYEGYLGNGSMGSVASGRIAYTFGFEGPAITVDTACSSSLVALHLAAGALRSGECTMALAGGVTLMATPTTYLEFSRQRALSPDGRCKAFAAQSNGTGWAEGVGLVLLEKLSDAQANGHQVLAVIRGSAVNQDGASNGLTAPSGPAQQRVIRQALADAGLSGAEVDAVEAHGTGTTLGDPIEAQALLATYGEEHSPELPLWLGSLKSNIGHAQAASGVAGVIKMIMALRNRVLPRTLHVDAPTPHVDWSSGTVELLTEQRPWPELDRPRRAAVSSFGISGTNAHLILEQAPQDSRPEGAAEAGAPAGPVPVPWVLSARTEEALRDQASRLRDQVAAEEPAVADVALALATTRARFEHRAVVAGTDRAELMEALAALAAGTGTPAVVRGTAVGIPKTAVMFTGQGSQRPGMGRDLYETFPVFAAAFDAVCAHLDPELGRPLKEIVFSVPDSPEADLLDQTVHTQAALFALETSLFRLAEHAGLAPALLIGHSVGEISAAHAAGVLSLADACTLVAARGRLMQAAPAGGAMIAIRAAEADVLPHLERHAGRLSLAAVNGPDSVVVSGDPDAADEVAEDFRAQGIKTRRLTVSHAFHSPHMDGVLAEFEEVTRTLDLREPAIPVVSNITGRIAGPGELTDPGYWARHIRAAVRFHDGVRTLHEQGVTSYLELGPDPVLTAMVRGAVEGADAVSTLRAGHPEGRSLLTALGTVHTRGAAVDWPSLLPAARTVELPTYAFQRTRYWLEAPAVAQDAAAAGQEGAGHPLLSAVVALAGGQGAVLTGRIASAGLPWLGDHVVAGSVLLPGAAFADLAVYAGDQVGCDTVEELNLEAPLVLPEHAAPRLQIQVTDTGDGSGRHTFTVHSGGDGGDGDWTRHATGTLAPSAPTAPPAAPWAEAWPPAGAEPVDVDAHADRLVAAGLGYGPAFQGLVAAWRDGDVRYLDVRLPEEAGAAEGDFGLHPALLDSALRTLALGGHGRSDDGEGEETDRIHVPFLWSGLRLHATGAGTLRVRVAPTGAEGTYRLDLADPQGRTVATVDALAVRPLPEGALATAARSGQGTDGGLLRPDWIPLPLAQNGPAGPADWALLGPVPEAAVVPPETTRYSGLVALTEAVRSGASAPRFVVTDAVAQAVVPPELPAAANTTPPERLREAIGGLLGLLQSWPAEDALADSTLVLLTRGGAPVGADVPDPVAAAVLGLLRSAQAEHPGRLVVLDLDGDAASAAAVPAAALLAVEHGEPQLAVRAGAVHAPRLVPARPDDPAPAPAFREGGTVLLTGAGGFLGGLVARHLVTTYGVRHLLLASRRGADAPGAAELGAQLRDLGAEAVFAACDVADRDALSGLLARVAEDHPLTSVVHTAGVLDDGVLTGLTAERFDTVLRPKADAVWNLHELTRGTALDSFVVFSSVAALLGTAGQANYAAANAFLDAFAHQRRAAGLPALSLAWGLWGGDGAGMAEELGAADRARLARTGLAPMSAEQGLALLDAALAARSQPALAPVLLDSAALRTRAGAGTLPAPLRGLVRTPARRSAAAAATGPGGAATSLADRLAALGAEERADVVLALVRGEIAGVLGHADDRQVDPVRSLQELGFDSLTSVELRDRLTTATGLRLSATLVFDHPTAQALTAELLGRLIPEDSAVGGLSRELDRLEAALEAAEAGTDDHERAGGRLRELLRRWQAAADGAAEPSDEGLADISDAELFSALDEELSQ</sequence>
<dbReference type="InterPro" id="IPR006162">
    <property type="entry name" value="Ppantetheine_attach_site"/>
</dbReference>
<feature type="domain" description="PKS/mFAS DH" evidence="13">
    <location>
        <begin position="1817"/>
        <end position="2103"/>
    </location>
</feature>
<dbReference type="Gene3D" id="1.10.1200.10">
    <property type="entry name" value="ACP-like"/>
    <property type="match status" value="2"/>
</dbReference>
<evidence type="ECO:0000259" key="13">
    <source>
        <dbReference type="PROSITE" id="PS52019"/>
    </source>
</evidence>
<dbReference type="CDD" id="cd08956">
    <property type="entry name" value="KR_3_FAS_SDR_x"/>
    <property type="match status" value="2"/>
</dbReference>
<dbReference type="Pfam" id="PF22953">
    <property type="entry name" value="SpnB_Rossmann"/>
    <property type="match status" value="2"/>
</dbReference>
<dbReference type="PANTHER" id="PTHR43775">
    <property type="entry name" value="FATTY ACID SYNTHASE"/>
    <property type="match status" value="1"/>
</dbReference>
<feature type="active site" description="Proton donor; for dehydratase activity" evidence="8">
    <location>
        <position position="254"/>
    </location>
</feature>
<feature type="region of interest" description="N-terminal hotdog fold" evidence="8">
    <location>
        <begin position="1817"/>
        <end position="1941"/>
    </location>
</feature>
<dbReference type="SUPFAM" id="SSF52151">
    <property type="entry name" value="FabD/lysophospholipase-like"/>
    <property type="match status" value="1"/>
</dbReference>
<keyword evidence="2" id="KW-0596">Phosphopantetheine</keyword>
<dbReference type="InterPro" id="IPR018201">
    <property type="entry name" value="Ketoacyl_synth_AS"/>
</dbReference>
<dbReference type="SMART" id="SM01294">
    <property type="entry name" value="PKS_PP_betabranch"/>
    <property type="match status" value="2"/>
</dbReference>
<evidence type="ECO:0000259" key="11">
    <source>
        <dbReference type="PROSITE" id="PS50075"/>
    </source>
</evidence>
<dbReference type="RefSeq" id="WP_265546569.1">
    <property type="nucleotide sequence ID" value="NZ_CP098740.1"/>
</dbReference>
<feature type="domain" description="PKS/mFAS DH" evidence="13">
    <location>
        <begin position="53"/>
        <end position="331"/>
    </location>
</feature>
<keyword evidence="9" id="KW-0175">Coiled coil</keyword>
<dbReference type="Proteomes" id="UP001164963">
    <property type="component" value="Chromosome"/>
</dbReference>
<dbReference type="PROSITE" id="PS00012">
    <property type="entry name" value="PHOSPHOPANTETHEINE"/>
    <property type="match status" value="2"/>
</dbReference>
<dbReference type="Pfam" id="PF00550">
    <property type="entry name" value="PP-binding"/>
    <property type="match status" value="2"/>
</dbReference>
<comment type="pathway">
    <text evidence="1">Antibiotic biosynthesis.</text>
</comment>
<evidence type="ECO:0000313" key="14">
    <source>
        <dbReference type="EMBL" id="UZK58042.1"/>
    </source>
</evidence>
<dbReference type="InterPro" id="IPR042104">
    <property type="entry name" value="PKS_dehydratase_sf"/>
</dbReference>
<dbReference type="PROSITE" id="PS52004">
    <property type="entry name" value="KS3_2"/>
    <property type="match status" value="1"/>
</dbReference>
<evidence type="ECO:0000313" key="15">
    <source>
        <dbReference type="Proteomes" id="UP001164963"/>
    </source>
</evidence>
<evidence type="ECO:0000256" key="7">
    <source>
        <dbReference type="ARBA" id="ARBA00023315"/>
    </source>
</evidence>
<protein>
    <submittedName>
        <fullName evidence="14">Type I polyketide synthase</fullName>
    </submittedName>
</protein>
<dbReference type="SMART" id="SM00826">
    <property type="entry name" value="PKS_DH"/>
    <property type="match status" value="2"/>
</dbReference>
<evidence type="ECO:0000256" key="5">
    <source>
        <dbReference type="ARBA" id="ARBA00023194"/>
    </source>
</evidence>
<keyword evidence="6" id="KW-0511">Multifunctional enzyme</keyword>
<keyword evidence="5" id="KW-0045">Antibiotic biosynthesis</keyword>
<accession>A0ABY6Q096</accession>
<dbReference type="SUPFAM" id="SSF47336">
    <property type="entry name" value="ACP-like"/>
    <property type="match status" value="2"/>
</dbReference>
<dbReference type="Gene3D" id="3.40.47.10">
    <property type="match status" value="1"/>
</dbReference>
<dbReference type="InterPro" id="IPR049551">
    <property type="entry name" value="PKS_DH_C"/>
</dbReference>
<dbReference type="InterPro" id="IPR049552">
    <property type="entry name" value="PKS_DH_N"/>
</dbReference>
<dbReference type="InterPro" id="IPR057326">
    <property type="entry name" value="KR_dom"/>
</dbReference>
<keyword evidence="4" id="KW-0808">Transferase</keyword>
<dbReference type="Pfam" id="PF00698">
    <property type="entry name" value="Acyl_transf_1"/>
    <property type="match status" value="1"/>
</dbReference>
<dbReference type="Gene3D" id="3.30.70.3290">
    <property type="match status" value="1"/>
</dbReference>
<dbReference type="InterPro" id="IPR014030">
    <property type="entry name" value="Ketoacyl_synth_N"/>
</dbReference>
<dbReference type="Pfam" id="PF02801">
    <property type="entry name" value="Ketoacyl-synt_C"/>
    <property type="match status" value="1"/>
</dbReference>
<dbReference type="InterPro" id="IPR014043">
    <property type="entry name" value="Acyl_transferase_dom"/>
</dbReference>
<dbReference type="InterPro" id="IPR020806">
    <property type="entry name" value="PKS_PP-bd"/>
</dbReference>
<feature type="region of interest" description="N-terminal hotdog fold" evidence="8">
    <location>
        <begin position="53"/>
        <end position="181"/>
    </location>
</feature>